<dbReference type="SFLD" id="SFLDG01017">
    <property type="entry name" value="Polyprenyl_Transferase_Like"/>
    <property type="match status" value="1"/>
</dbReference>
<dbReference type="OrthoDB" id="6921389at2759"/>
<dbReference type="SFLD" id="SFLDS00005">
    <property type="entry name" value="Isoprenoid_Synthase_Type_I"/>
    <property type="match status" value="1"/>
</dbReference>
<dbReference type="PROSITE" id="PS00444">
    <property type="entry name" value="POLYPRENYL_SYNTHASE_2"/>
    <property type="match status" value="1"/>
</dbReference>
<evidence type="ECO:0000313" key="4">
    <source>
        <dbReference type="Proteomes" id="UP000692954"/>
    </source>
</evidence>
<name>A0A8S1NC67_9CILI</name>
<dbReference type="InterPro" id="IPR033749">
    <property type="entry name" value="Polyprenyl_synt_CS"/>
</dbReference>
<keyword evidence="4" id="KW-1185">Reference proteome</keyword>
<dbReference type="GO" id="GO:0004659">
    <property type="term" value="F:prenyltransferase activity"/>
    <property type="evidence" value="ECO:0007669"/>
    <property type="project" value="InterPro"/>
</dbReference>
<organism evidence="3 4">
    <name type="scientific">Paramecium sonneborni</name>
    <dbReference type="NCBI Taxonomy" id="65129"/>
    <lineage>
        <taxon>Eukaryota</taxon>
        <taxon>Sar</taxon>
        <taxon>Alveolata</taxon>
        <taxon>Ciliophora</taxon>
        <taxon>Intramacronucleata</taxon>
        <taxon>Oligohymenophorea</taxon>
        <taxon>Peniculida</taxon>
        <taxon>Parameciidae</taxon>
        <taxon>Paramecium</taxon>
    </lineage>
</organism>
<dbReference type="GO" id="GO:0008299">
    <property type="term" value="P:isoprenoid biosynthetic process"/>
    <property type="evidence" value="ECO:0007669"/>
    <property type="project" value="InterPro"/>
</dbReference>
<dbReference type="PANTHER" id="PTHR12001">
    <property type="entry name" value="GERANYLGERANYL PYROPHOSPHATE SYNTHASE"/>
    <property type="match status" value="1"/>
</dbReference>
<accession>A0A8S1NC67</accession>
<dbReference type="Pfam" id="PF00348">
    <property type="entry name" value="polyprenyl_synt"/>
    <property type="match status" value="1"/>
</dbReference>
<dbReference type="AlphaFoldDB" id="A0A8S1NC67"/>
<keyword evidence="2" id="KW-0460">Magnesium</keyword>
<protein>
    <recommendedName>
        <fullName evidence="5">Geranylgeranyl diphosphate synthase</fullName>
    </recommendedName>
</protein>
<dbReference type="InterPro" id="IPR000092">
    <property type="entry name" value="Polyprenyl_synt"/>
</dbReference>
<evidence type="ECO:0000256" key="2">
    <source>
        <dbReference type="ARBA" id="ARBA00022842"/>
    </source>
</evidence>
<comment type="caution">
    <text evidence="3">The sequence shown here is derived from an EMBL/GenBank/DDBJ whole genome shotgun (WGS) entry which is preliminary data.</text>
</comment>
<reference evidence="3" key="1">
    <citation type="submission" date="2021-01" db="EMBL/GenBank/DDBJ databases">
        <authorList>
            <consortium name="Genoscope - CEA"/>
            <person name="William W."/>
        </authorList>
    </citation>
    <scope>NUCLEOTIDE SEQUENCE</scope>
</reference>
<dbReference type="Proteomes" id="UP000692954">
    <property type="component" value="Unassembled WGS sequence"/>
</dbReference>
<dbReference type="PANTHER" id="PTHR12001:SF44">
    <property type="entry name" value="GERANYLGERANYL PYROPHOSPHATE SYNTHASE"/>
    <property type="match status" value="1"/>
</dbReference>
<evidence type="ECO:0000313" key="3">
    <source>
        <dbReference type="EMBL" id="CAD8087591.1"/>
    </source>
</evidence>
<keyword evidence="1" id="KW-0479">Metal-binding</keyword>
<dbReference type="GO" id="GO:0046872">
    <property type="term" value="F:metal ion binding"/>
    <property type="evidence" value="ECO:0007669"/>
    <property type="project" value="UniProtKB-KW"/>
</dbReference>
<gene>
    <name evidence="3" type="ORF">PSON_ATCC_30995.1.T0510282</name>
</gene>
<evidence type="ECO:0008006" key="5">
    <source>
        <dbReference type="Google" id="ProtNLM"/>
    </source>
</evidence>
<dbReference type="CDD" id="cd00685">
    <property type="entry name" value="Trans_IPPS_HT"/>
    <property type="match status" value="1"/>
</dbReference>
<proteinExistence type="predicted"/>
<evidence type="ECO:0000256" key="1">
    <source>
        <dbReference type="ARBA" id="ARBA00022723"/>
    </source>
</evidence>
<dbReference type="EMBL" id="CAJJDN010000051">
    <property type="protein sequence ID" value="CAD8087591.1"/>
    <property type="molecule type" value="Genomic_DNA"/>
</dbReference>
<sequence>MKNSIGQFMADLKHAIQEFEESKIMEEIVPRKFNNQNVNENQDMEGLTQCLSVPLYDLLDRGGKRIRPYFCMLIADLFLQSRKLVYEVAGCVEIIHNGTLIIDDIEDSSKVRRNDQCIHIKYGLDVAANASSYAYFAPLQYFLNKTKYSNEMKLKILQICIQNMTEAHLGQAWDIKWHRSTDYIPTEEQYIKMVGFKTGALLKIPALLSCAVLGIDDQIADKLSNFAEKLGVAFQIQDDILNLIGNEKYKNTKGYLGEDINEGKLTLIVIHSLSKNKGRLLEILNSRPEDQKVIDEAIKIIQSTGSLEYAQKKSEEILQSALKDIDQINFENLEGKQKLRNLALFLIQRNY</sequence>